<name>A0A931WP49_9BACT</name>
<dbReference type="EMBL" id="JACOZA010000002">
    <property type="protein sequence ID" value="MBI2096550.1"/>
    <property type="molecule type" value="Genomic_DNA"/>
</dbReference>
<protein>
    <recommendedName>
        <fullName evidence="2">UTP--glucose-1-phosphate uridylyltransferase</fullName>
        <ecNumber evidence="2">2.7.7.9</ecNumber>
    </recommendedName>
</protein>
<evidence type="ECO:0000256" key="4">
    <source>
        <dbReference type="ARBA" id="ARBA00022695"/>
    </source>
</evidence>
<proteinExistence type="inferred from homology"/>
<dbReference type="AlphaFoldDB" id="A0A931WP49"/>
<comment type="catalytic activity">
    <reaction evidence="5">
        <text>alpha-D-glucose 1-phosphate + UTP + H(+) = UDP-alpha-D-glucose + diphosphate</text>
        <dbReference type="Rhea" id="RHEA:19889"/>
        <dbReference type="ChEBI" id="CHEBI:15378"/>
        <dbReference type="ChEBI" id="CHEBI:33019"/>
        <dbReference type="ChEBI" id="CHEBI:46398"/>
        <dbReference type="ChEBI" id="CHEBI:58601"/>
        <dbReference type="ChEBI" id="CHEBI:58885"/>
        <dbReference type="EC" id="2.7.7.9"/>
    </reaction>
</comment>
<evidence type="ECO:0000256" key="3">
    <source>
        <dbReference type="ARBA" id="ARBA00022679"/>
    </source>
</evidence>
<dbReference type="InterPro" id="IPR029044">
    <property type="entry name" value="Nucleotide-diphossugar_trans"/>
</dbReference>
<dbReference type="Proteomes" id="UP000724148">
    <property type="component" value="Unassembled WGS sequence"/>
</dbReference>
<keyword evidence="4" id="KW-0548">Nucleotidyltransferase</keyword>
<comment type="similarity">
    <text evidence="1">Belongs to the UDPGP type 2 family.</text>
</comment>
<evidence type="ECO:0000313" key="8">
    <source>
        <dbReference type="Proteomes" id="UP000724148"/>
    </source>
</evidence>
<feature type="domain" description="Nucleotidyl transferase" evidence="6">
    <location>
        <begin position="10"/>
        <end position="271"/>
    </location>
</feature>
<gene>
    <name evidence="7" type="ORF">HYT40_00080</name>
</gene>
<dbReference type="Gene3D" id="3.90.550.10">
    <property type="entry name" value="Spore Coat Polysaccharide Biosynthesis Protein SpsA, Chain A"/>
    <property type="match status" value="1"/>
</dbReference>
<organism evidence="7 8">
    <name type="scientific">Candidatus Sungiibacteriota bacterium</name>
    <dbReference type="NCBI Taxonomy" id="2750080"/>
    <lineage>
        <taxon>Bacteria</taxon>
        <taxon>Candidatus Sungiibacteriota</taxon>
    </lineage>
</organism>
<dbReference type="PANTHER" id="PTHR43197">
    <property type="entry name" value="UTP--GLUCOSE-1-PHOSPHATE URIDYLYLTRANSFERASE"/>
    <property type="match status" value="1"/>
</dbReference>
<dbReference type="Pfam" id="PF00483">
    <property type="entry name" value="NTP_transferase"/>
    <property type="match status" value="1"/>
</dbReference>
<sequence length="284" mass="32329">MSTRLLLRRAIIPIAGLGTRMLPLTRVVPKEFVPLAGKPVIQHLIEECCRAGIREVIFIVNKNNRPLLEKYFDPQHARYMRSIKSQPAQRNAADLETLMRTMRFRFVLQQKPLGDGNALLEAKRFIGRGEWFFVSLGDLLVQPSGSYIKEMYQIARKHNGYVLATDKVPPHQVNRYGIVEPAKRLGARLLRVRDIIEKPEPHQAPSNIALIGKYIFDAGIFEELERTAPDKKGEVKLAYAIAAILQKRKKTILAYQIRGRHFDCGDWGGLEIAARKFQPATKPL</sequence>
<evidence type="ECO:0000256" key="1">
    <source>
        <dbReference type="ARBA" id="ARBA00006890"/>
    </source>
</evidence>
<keyword evidence="3 7" id="KW-0808">Transferase</keyword>
<dbReference type="GO" id="GO:0006011">
    <property type="term" value="P:UDP-alpha-D-glucose metabolic process"/>
    <property type="evidence" value="ECO:0007669"/>
    <property type="project" value="InterPro"/>
</dbReference>
<dbReference type="SUPFAM" id="SSF53448">
    <property type="entry name" value="Nucleotide-diphospho-sugar transferases"/>
    <property type="match status" value="1"/>
</dbReference>
<evidence type="ECO:0000259" key="6">
    <source>
        <dbReference type="Pfam" id="PF00483"/>
    </source>
</evidence>
<evidence type="ECO:0000256" key="5">
    <source>
        <dbReference type="ARBA" id="ARBA00048128"/>
    </source>
</evidence>
<dbReference type="InterPro" id="IPR005771">
    <property type="entry name" value="GalU_uridylyltTrfase_bac/arc"/>
</dbReference>
<reference evidence="7" key="1">
    <citation type="submission" date="2020-07" db="EMBL/GenBank/DDBJ databases">
        <title>Huge and variable diversity of episymbiotic CPR bacteria and DPANN archaea in groundwater ecosystems.</title>
        <authorList>
            <person name="He C.Y."/>
            <person name="Keren R."/>
            <person name="Whittaker M."/>
            <person name="Farag I.F."/>
            <person name="Doudna J."/>
            <person name="Cate J.H.D."/>
            <person name="Banfield J.F."/>
        </authorList>
    </citation>
    <scope>NUCLEOTIDE SEQUENCE</scope>
    <source>
        <strain evidence="7">NC_groundwater_193_Ag_S-0.1um_51_7</strain>
    </source>
</reference>
<comment type="caution">
    <text evidence="7">The sequence shown here is derived from an EMBL/GenBank/DDBJ whole genome shotgun (WGS) entry which is preliminary data.</text>
</comment>
<dbReference type="InterPro" id="IPR005835">
    <property type="entry name" value="NTP_transferase_dom"/>
</dbReference>
<evidence type="ECO:0000313" key="7">
    <source>
        <dbReference type="EMBL" id="MBI2096550.1"/>
    </source>
</evidence>
<evidence type="ECO:0000256" key="2">
    <source>
        <dbReference type="ARBA" id="ARBA00012415"/>
    </source>
</evidence>
<dbReference type="GO" id="GO:0003983">
    <property type="term" value="F:UTP:glucose-1-phosphate uridylyltransferase activity"/>
    <property type="evidence" value="ECO:0007669"/>
    <property type="project" value="UniProtKB-EC"/>
</dbReference>
<accession>A0A931WP49</accession>
<dbReference type="EC" id="2.7.7.9" evidence="2"/>
<dbReference type="PANTHER" id="PTHR43197:SF1">
    <property type="entry name" value="UTP--GLUCOSE-1-PHOSPHATE URIDYLYLTRANSFERASE"/>
    <property type="match status" value="1"/>
</dbReference>